<dbReference type="Pfam" id="PF01965">
    <property type="entry name" value="DJ-1_PfpI"/>
    <property type="match status" value="1"/>
</dbReference>
<evidence type="ECO:0000256" key="4">
    <source>
        <dbReference type="ARBA" id="ARBA00038493"/>
    </source>
</evidence>
<gene>
    <name evidence="7" type="ORF">MOBT1_002725</name>
</gene>
<reference evidence="7" key="1">
    <citation type="submission" date="2023-03" db="EMBL/GenBank/DDBJ databases">
        <title>Mating type loci evolution in Malassezia.</title>
        <authorList>
            <person name="Coelho M.A."/>
        </authorList>
    </citation>
    <scope>NUCLEOTIDE SEQUENCE</scope>
    <source>
        <strain evidence="7">CBS 7876</strain>
    </source>
</reference>
<evidence type="ECO:0000259" key="6">
    <source>
        <dbReference type="Pfam" id="PF01965"/>
    </source>
</evidence>
<organism evidence="7 8">
    <name type="scientific">Malassezia obtusa</name>
    <dbReference type="NCBI Taxonomy" id="76774"/>
    <lineage>
        <taxon>Eukaryota</taxon>
        <taxon>Fungi</taxon>
        <taxon>Dikarya</taxon>
        <taxon>Basidiomycota</taxon>
        <taxon>Ustilaginomycotina</taxon>
        <taxon>Malasseziomycetes</taxon>
        <taxon>Malasseziales</taxon>
        <taxon>Malasseziaceae</taxon>
        <taxon>Malassezia</taxon>
    </lineage>
</organism>
<evidence type="ECO:0000256" key="2">
    <source>
        <dbReference type="ARBA" id="ARBA00023016"/>
    </source>
</evidence>
<evidence type="ECO:0000256" key="3">
    <source>
        <dbReference type="ARBA" id="ARBA00023239"/>
    </source>
</evidence>
<dbReference type="InterPro" id="IPR002818">
    <property type="entry name" value="DJ-1/PfpI"/>
</dbReference>
<dbReference type="GO" id="GO:0019172">
    <property type="term" value="F:glyoxalase III activity"/>
    <property type="evidence" value="ECO:0007669"/>
    <property type="project" value="UniProtKB-EC"/>
</dbReference>
<dbReference type="GO" id="GO:0019243">
    <property type="term" value="P:methylglyoxal catabolic process to D-lactate via S-lactoyl-glutathione"/>
    <property type="evidence" value="ECO:0007669"/>
    <property type="project" value="TreeGrafter"/>
</dbReference>
<dbReference type="EC" id="4.2.1.130" evidence="1"/>
<name>A0AAF0E0H6_9BASI</name>
<keyword evidence="2" id="KW-0346">Stress response</keyword>
<comment type="catalytic activity">
    <reaction evidence="5">
        <text>methylglyoxal + H2O = (R)-lactate + H(+)</text>
        <dbReference type="Rhea" id="RHEA:27754"/>
        <dbReference type="ChEBI" id="CHEBI:15377"/>
        <dbReference type="ChEBI" id="CHEBI:15378"/>
        <dbReference type="ChEBI" id="CHEBI:16004"/>
        <dbReference type="ChEBI" id="CHEBI:17158"/>
        <dbReference type="EC" id="4.2.1.130"/>
    </reaction>
</comment>
<evidence type="ECO:0000313" key="7">
    <source>
        <dbReference type="EMBL" id="WFD04028.1"/>
    </source>
</evidence>
<keyword evidence="3 7" id="KW-0456">Lyase</keyword>
<dbReference type="InterPro" id="IPR029062">
    <property type="entry name" value="Class_I_gatase-like"/>
</dbReference>
<evidence type="ECO:0000256" key="1">
    <source>
        <dbReference type="ARBA" id="ARBA00013134"/>
    </source>
</evidence>
<dbReference type="InterPro" id="IPR050325">
    <property type="entry name" value="Prot/Nucl_acid_deglycase"/>
</dbReference>
<keyword evidence="8" id="KW-1185">Reference proteome</keyword>
<accession>A0AAF0E0H6</accession>
<evidence type="ECO:0000313" key="8">
    <source>
        <dbReference type="Proteomes" id="UP001214603"/>
    </source>
</evidence>
<dbReference type="PANTHER" id="PTHR48094">
    <property type="entry name" value="PROTEIN/NUCLEIC ACID DEGLYCASE DJ-1-RELATED"/>
    <property type="match status" value="1"/>
</dbReference>
<dbReference type="AlphaFoldDB" id="A0AAF0E0H6"/>
<dbReference type="GO" id="GO:0005737">
    <property type="term" value="C:cytoplasm"/>
    <property type="evidence" value="ECO:0007669"/>
    <property type="project" value="TreeGrafter"/>
</dbReference>
<sequence>MPAPVPRRALIAITSAHAQLYPNGGETGLFVTEALHPFEGFRKAGFEVDLVSETGQYVPDALSLTKPWITDEELKVFEDHNSEFRSKLDHLHKPSDIDASKYGLFFASAGHAALIDYPDAKGVQELAAKIWENGGIVSAVCHGGAILPGVKDQSGQSIIHGRKVTGFTTKGEEELGALAEIQSWKRPTIEESAKDAGAQYVSPAGPWDAYQVTDGRLVTGVNPQSATVTTEAAIKAFDAL</sequence>
<evidence type="ECO:0000256" key="5">
    <source>
        <dbReference type="ARBA" id="ARBA00048082"/>
    </source>
</evidence>
<dbReference type="PANTHER" id="PTHR48094:SF11">
    <property type="entry name" value="GLUTATHIONE-INDEPENDENT GLYOXALASE HSP31-RELATED"/>
    <property type="match status" value="1"/>
</dbReference>
<dbReference type="FunFam" id="3.40.50.880:FF:000051">
    <property type="entry name" value="Glutathione-independent glyoxalase HSP31"/>
    <property type="match status" value="1"/>
</dbReference>
<comment type="similarity">
    <text evidence="4">Belongs to the peptidase C56 family. HSP31-like subfamily.</text>
</comment>
<dbReference type="EMBL" id="CP119939">
    <property type="protein sequence ID" value="WFD04028.1"/>
    <property type="molecule type" value="Genomic_DNA"/>
</dbReference>
<dbReference type="Proteomes" id="UP001214603">
    <property type="component" value="Chromosome 6"/>
</dbReference>
<feature type="domain" description="DJ-1/PfpI" evidence="6">
    <location>
        <begin position="32"/>
        <end position="227"/>
    </location>
</feature>
<dbReference type="SUPFAM" id="SSF52317">
    <property type="entry name" value="Class I glutamine amidotransferase-like"/>
    <property type="match status" value="1"/>
</dbReference>
<dbReference type="Gene3D" id="3.40.50.880">
    <property type="match status" value="1"/>
</dbReference>
<proteinExistence type="inferred from homology"/>
<protein>
    <recommendedName>
        <fullName evidence="1">D-lactate dehydratase</fullName>
        <ecNumber evidence="1">4.2.1.130</ecNumber>
    </recommendedName>
</protein>